<protein>
    <recommendedName>
        <fullName evidence="4">Type III effector protein XopAD</fullName>
    </recommendedName>
</protein>
<gene>
    <name evidence="2" type="ORF">PD885_03554</name>
</gene>
<feature type="region of interest" description="Disordered" evidence="1">
    <location>
        <begin position="1798"/>
        <end position="1830"/>
    </location>
</feature>
<reference evidence="2 3" key="1">
    <citation type="submission" date="2017-05" db="EMBL/GenBank/DDBJ databases">
        <authorList>
            <person name="Blom J."/>
        </authorList>
    </citation>
    <scope>NUCLEOTIDE SEQUENCE [LARGE SCALE GENOMIC DNA]</scope>
    <source>
        <strain evidence="2">PD885</strain>
    </source>
</reference>
<evidence type="ECO:0008006" key="4">
    <source>
        <dbReference type="Google" id="ProtNLM"/>
    </source>
</evidence>
<dbReference type="GeneID" id="61895824"/>
<feature type="region of interest" description="Disordered" evidence="1">
    <location>
        <begin position="2311"/>
        <end position="2331"/>
    </location>
</feature>
<proteinExistence type="predicted"/>
<evidence type="ECO:0000313" key="3">
    <source>
        <dbReference type="Proteomes" id="UP000195877"/>
    </source>
</evidence>
<keyword evidence="3" id="KW-1185">Reference proteome</keyword>
<feature type="region of interest" description="Disordered" evidence="1">
    <location>
        <begin position="2367"/>
        <end position="2393"/>
    </location>
</feature>
<name>A0ABY1RTZ6_9XANT</name>
<dbReference type="EMBL" id="LT853882">
    <property type="protein sequence ID" value="SMR00775.1"/>
    <property type="molecule type" value="Genomic_DNA"/>
</dbReference>
<dbReference type="RefSeq" id="WP_145954109.1">
    <property type="nucleotide sequence ID" value="NZ_CP127378.1"/>
</dbReference>
<organism evidence="2 3">
    <name type="scientific">Xanthomonas fragariae</name>
    <dbReference type="NCBI Taxonomy" id="48664"/>
    <lineage>
        <taxon>Bacteria</taxon>
        <taxon>Pseudomonadati</taxon>
        <taxon>Pseudomonadota</taxon>
        <taxon>Gammaproteobacteria</taxon>
        <taxon>Lysobacterales</taxon>
        <taxon>Lysobacteraceae</taxon>
        <taxon>Xanthomonas</taxon>
    </lineage>
</organism>
<feature type="compositionally biased region" description="Basic and acidic residues" evidence="1">
    <location>
        <begin position="2370"/>
        <end position="2386"/>
    </location>
</feature>
<evidence type="ECO:0000313" key="2">
    <source>
        <dbReference type="EMBL" id="SMR00775.1"/>
    </source>
</evidence>
<sequence length="2393" mass="257512">MLNAKRGGEWEGCAAIADEICKQSSQMWFHVSWIGLSIMANSLSQYPEFRLPKPGYVYRQALSRIGQCLADGHRDTHVNPLSMANLANALSKCVDIPNPQGDADLATQIAQCTAGLERIANEINLIAGQVRGNHNEELHLQGFGANDLAQICNGLSKVLSKDSQTAAAVGEAMGVIAREIVLRRRSAEGLSKVHPKDLAILAAGMGRLVAESDSRRSEAERAGDAGQRLCRADASEYARAGLAELGQELEQRVQPRDGLSQFNPQDLAMLANGIGKVAGDADVPGLIGVGWEMVRRGGTAAGLSKFTIQGLAMVANGLSRPPTSGRNIAPGLVAVGRAVVQRAKDPQWAQHADVQQLAMLANGLSKVAHDRDSAAALAAVGKEIDARLKRSSSLSDFQCASLAVLANALAKLPGMQGCATGLKAVGRALERRIQLDGALPSFKHEELTMLAGALRIVAQDDPACETVLEALGEDVAQQAEELDGLSHYDAKQLAVLANGLSKLAEGGASQSALSALGKELAQRSAEHGDLADFADQGLAMLANALGKLTQPEDALPGLSALAREVKRRRDPLDGWPGVTLQGLTMLANDLGKWLEDQDCADGLIAVGEEFLQRAAREAGSLPLSLADMAVLARAFGKAVEGHDHAPIFLPLLTLLSRQVASRAGELDGLSALNGQHLAMLANGLGKLAENGGHVPGLSAIGREVARRGDTPDGLSDVGSEHLAMLANGLGKLPDERDCREGLVALGQEVVGRAGRLSDISLLGLAILAQGLSKTNESGSGTDMQAALGLLGRELLQRATVPDGLSGLGTNQLTMLSNALSKASAERDSVDALLALDGEVARRAVHHDRLSDFNAQQLASVANGLSKAAEDVDRLPGLSAVGQEVVRRSGPGSGLSEFSSQGLAMLVNGLAKIVADPNARQAMATLGAEVERRIQSPGMAGEFNAQQLGMLANGLAKVAYVHDGLAGLSAISHEIVDRAQEPAGLSVFNQQTLGWLAGAFSRGEAMADCVAGMQVIAERLGVGNHTYATFSPSGLAQLANALSRMSRWAESQGYESVETLMRGRMHALAVHLLQMPERLADFPMVELSILLKALAKAEQYDTLAALAEPALKRLQELHGQGKAGSISMEANGSLCVGLLPLVRSKDPGLHRHRRKTLELLNRLQPDIAHEIELVLQQHAPQAQDISAADHLGNTRTARKPGHSLYLTLKTYAAVARKWRWSELGGTPAHINVRRAELGAWLRTLVQQAQPLLDAELGASSWAVRAMIESDEMSGALHQYLSRNAATVKAELARAGHTQARVRLDAVARQWNHPPDVPQAGAGVAALPPRVDSFGRLVADSASETASRRYSLLTRLTGNMPVIEVELDGVPTSFQLERTVTHQGVPYCFNIFGGSALKLGASGFEDIQDRQARKKNRNPKLMGVRACDVLPDAPFMTLLTKLFPNKESFWYFQRLMRPSPPAGIAGLGPADHVLEGRFRMLFMPDLPDRLDAPAHPFKLQDQQGRAIAIQPYDGCGFIKASVVQRMPAYRRALGQEGGQAMKPIGHGRPSNLSLSALQHYVPDEAVAQEAVEALRERLPALQQKQELSGETLFRCAANGLIQGKTGILVASADDRAHLPEAKSSQWDGKDLLIGKSPFDKANMVVFEPERIGTEAEEDATAQFLGSCAALQYSYVGVEDAVQVPGEDATPQRAESERAWFGLKGIDIVVPDALWPAEYKDCDRVGPAKDVKVHSDWQHSKAPVQRDTAVDGRGAYIGTEVFAPGSLVALPLSTIKRLDADCDGDTVQLFAGLPTLSQHVRQDEQERQANPQPSFKPPKTHTPAIDPDTGAYDPSRTAQIMAIYRKVVEDFTGLQVSLYAQTPEVQAWVAERAVLGTYEGTDATLRSEVLRQLDVDAPDPAVVERLVQAADEDVAHALHAPAKQVAELLRALLQQWRDGREEPLPLPGSMTELLPHLENAYAQASNTRARLHALVDRYPRRKLRSRLGYTPDDLLGSLRNLLSIGIKVGTDAYKSDTATREFSACASSLKSLLGHAPSLHSVPYTKGAGAKLAAGRLEAQETLKLLERIPTLSARVMLRCSEHIVHEDLWPSPQPMPPLTEEMRMQAGEHARQLALRAQQEEPGVSALMRRLVDQDQDQGRSRLVLLHKKLRSPQSLSDDILVRARRKQLSVDDAAGQLSGALRYTVEVDPSALAETVRTALDTLQKQGIRCIGVQNHFVSSSTYSGVVAQLRMREQVEFQVEFHTPQSLQLKLDLHADYKLSQAEQLADRPDNASLQTLIERMREARARVPLPPGIERIVAYAEHAPLRRQATVGPSRVVNQQPQGAAGKPSTRLATRLRNLALEREEQINAAIREVVPDIVGGPKLLISEQGKKRDSIRSKIERKVGQPETPQQ</sequence>
<accession>A0ABY1RTZ6</accession>
<dbReference type="Proteomes" id="UP000195877">
    <property type="component" value="Chromosome 1"/>
</dbReference>
<evidence type="ECO:0000256" key="1">
    <source>
        <dbReference type="SAM" id="MobiDB-lite"/>
    </source>
</evidence>